<accession>A0A7R9Q6Q4</accession>
<protein>
    <recommendedName>
        <fullName evidence="3">Intraflagellar transport protein 46 homolog</fullName>
    </recommendedName>
</protein>
<dbReference type="GO" id="GO:0060271">
    <property type="term" value="P:cilium assembly"/>
    <property type="evidence" value="ECO:0007669"/>
    <property type="project" value="TreeGrafter"/>
</dbReference>
<evidence type="ECO:0000256" key="5">
    <source>
        <dbReference type="ARBA" id="ARBA00023069"/>
    </source>
</evidence>
<keyword evidence="11" id="KW-1185">Reference proteome</keyword>
<comment type="similarity">
    <text evidence="2">Belongs to the IFT46 family.</text>
</comment>
<organism evidence="10">
    <name type="scientific">Medioppia subpectinata</name>
    <dbReference type="NCBI Taxonomy" id="1979941"/>
    <lineage>
        <taxon>Eukaryota</taxon>
        <taxon>Metazoa</taxon>
        <taxon>Ecdysozoa</taxon>
        <taxon>Arthropoda</taxon>
        <taxon>Chelicerata</taxon>
        <taxon>Arachnida</taxon>
        <taxon>Acari</taxon>
        <taxon>Acariformes</taxon>
        <taxon>Sarcoptiformes</taxon>
        <taxon>Oribatida</taxon>
        <taxon>Brachypylina</taxon>
        <taxon>Oppioidea</taxon>
        <taxon>Oppiidae</taxon>
        <taxon>Medioppia</taxon>
    </lineage>
</organism>
<dbReference type="Pfam" id="PF12317">
    <property type="entry name" value="IFT46_B_C"/>
    <property type="match status" value="2"/>
</dbReference>
<feature type="compositionally biased region" description="Acidic residues" evidence="8">
    <location>
        <begin position="21"/>
        <end position="30"/>
    </location>
</feature>
<dbReference type="GO" id="GO:0031514">
    <property type="term" value="C:motile cilium"/>
    <property type="evidence" value="ECO:0007669"/>
    <property type="project" value="TreeGrafter"/>
</dbReference>
<gene>
    <name evidence="10" type="ORF">OSB1V03_LOCUS14688</name>
</gene>
<dbReference type="PANTHER" id="PTHR13376">
    <property type="entry name" value="INTRAFLAGELLAR TRANSPORT PROTEIN 46 HOMOLOG"/>
    <property type="match status" value="1"/>
</dbReference>
<evidence type="ECO:0000313" key="11">
    <source>
        <dbReference type="Proteomes" id="UP000759131"/>
    </source>
</evidence>
<dbReference type="InterPro" id="IPR022088">
    <property type="entry name" value="Intraflagellar_transp_cmplxB"/>
</dbReference>
<dbReference type="GO" id="GO:0042073">
    <property type="term" value="P:intraciliary transport"/>
    <property type="evidence" value="ECO:0007669"/>
    <property type="project" value="InterPro"/>
</dbReference>
<feature type="region of interest" description="Disordered" evidence="8">
    <location>
        <begin position="1"/>
        <end position="31"/>
    </location>
</feature>
<dbReference type="AlphaFoldDB" id="A0A7R9Q6Q4"/>
<name>A0A7R9Q6Q4_9ACAR</name>
<evidence type="ECO:0000313" key="10">
    <source>
        <dbReference type="EMBL" id="CAD7634292.1"/>
    </source>
</evidence>
<evidence type="ECO:0000256" key="9">
    <source>
        <dbReference type="SAM" id="Phobius"/>
    </source>
</evidence>
<keyword evidence="7" id="KW-0966">Cell projection</keyword>
<feature type="compositionally biased region" description="Basic and acidic residues" evidence="8">
    <location>
        <begin position="1"/>
        <end position="12"/>
    </location>
</feature>
<evidence type="ECO:0000256" key="1">
    <source>
        <dbReference type="ARBA" id="ARBA00004120"/>
    </source>
</evidence>
<dbReference type="OrthoDB" id="2119217at2759"/>
<dbReference type="GO" id="GO:0030992">
    <property type="term" value="C:intraciliary transport particle B"/>
    <property type="evidence" value="ECO:0007669"/>
    <property type="project" value="TreeGrafter"/>
</dbReference>
<reference evidence="10" key="1">
    <citation type="submission" date="2020-11" db="EMBL/GenBank/DDBJ databases">
        <authorList>
            <person name="Tran Van P."/>
        </authorList>
    </citation>
    <scope>NUCLEOTIDE SEQUENCE</scope>
</reference>
<dbReference type="GO" id="GO:0005815">
    <property type="term" value="C:microtubule organizing center"/>
    <property type="evidence" value="ECO:0007669"/>
    <property type="project" value="TreeGrafter"/>
</dbReference>
<keyword evidence="9" id="KW-1133">Transmembrane helix</keyword>
<sequence length="296" mass="33970">MKRMEKEIEKIPTKPTNDNNSDAEDEDEEERVAFEGAYDPSEYESLNVSNEMKSLFSYITLYSPQMIELETKLIPFIPDFIPAVGDIDAFIKVKRPDNKEDTLGLTVLDEPNAKSQSDPTLLSLKLKAISKDIKIIEEPETAVKTANTNRDIDSWIDNIRHLHETTASSSTSVTLLHSHRLPDVEHLMQEWSEEFESALNVHSLPTPDLDCSLEEYITIVCCKKFTLQYYTVYGITIFSYLIALLDIPVHSSKVASLHLLFNLYNEFRNSQVIINIFNEIMYFICNKTSIYLNKNL</sequence>
<keyword evidence="4" id="KW-0963">Cytoplasm</keyword>
<evidence type="ECO:0000256" key="6">
    <source>
        <dbReference type="ARBA" id="ARBA00023212"/>
    </source>
</evidence>
<keyword evidence="9" id="KW-0812">Transmembrane</keyword>
<evidence type="ECO:0000256" key="4">
    <source>
        <dbReference type="ARBA" id="ARBA00022490"/>
    </source>
</evidence>
<evidence type="ECO:0000256" key="2">
    <source>
        <dbReference type="ARBA" id="ARBA00007700"/>
    </source>
</evidence>
<evidence type="ECO:0000256" key="8">
    <source>
        <dbReference type="SAM" id="MobiDB-lite"/>
    </source>
</evidence>
<proteinExistence type="inferred from homology"/>
<dbReference type="Proteomes" id="UP000759131">
    <property type="component" value="Unassembled WGS sequence"/>
</dbReference>
<keyword evidence="9" id="KW-0472">Membrane</keyword>
<feature type="transmembrane region" description="Helical" evidence="9">
    <location>
        <begin position="227"/>
        <end position="247"/>
    </location>
</feature>
<comment type="subcellular location">
    <subcellularLocation>
        <location evidence="1">Cytoplasm</location>
        <location evidence="1">Cytoskeleton</location>
        <location evidence="1">Cilium basal body</location>
    </subcellularLocation>
</comment>
<dbReference type="EMBL" id="OC868923">
    <property type="protein sequence ID" value="CAD7634292.1"/>
    <property type="molecule type" value="Genomic_DNA"/>
</dbReference>
<evidence type="ECO:0000256" key="7">
    <source>
        <dbReference type="ARBA" id="ARBA00023273"/>
    </source>
</evidence>
<keyword evidence="6" id="KW-0206">Cytoskeleton</keyword>
<dbReference type="EMBL" id="CAJPIZ010014348">
    <property type="protein sequence ID" value="CAG2114722.1"/>
    <property type="molecule type" value="Genomic_DNA"/>
</dbReference>
<evidence type="ECO:0000256" key="3">
    <source>
        <dbReference type="ARBA" id="ARBA00017206"/>
    </source>
</evidence>
<keyword evidence="5" id="KW-0969">Cilium</keyword>
<dbReference type="PANTHER" id="PTHR13376:SF0">
    <property type="entry name" value="INTRAFLAGELLAR TRANSPORT PROTEIN 46 HOMOLOG"/>
    <property type="match status" value="1"/>
</dbReference>